<sequence length="331" mass="39184">MEKYFKVYNYPIPPKTKCTEKVKPGSYYLLYKYNFTISQIKNILKQYNISSGKYKKKCDLLHYAINMLFVCNKINKIQKCWRNHFIKQFNKTLGPSFKNKKVSNNVDDFYTAEDVDEIDYYYYFSFKDNDGFVYTFNIVSIHSLLQKRHTENPYNRGKFSNEIINSVKKRMNYNKILQKTSAFDDYKPAELTFENKISNIFSQIDELGNYSNVSWFIDLNLIQTKRFLYELFEIWTFRAQLTNARKVEICPPTGNPFHNIPTSAYMTTSHFHSLESLRKMCLTIMEKLVYRAHNDSDKNIGALYILSSLTLVSVNARNSLPWLYASVNYIN</sequence>
<dbReference type="AlphaFoldDB" id="A0A6C0L1V1"/>
<name>A0A6C0L1V1_9ZZZZ</name>
<evidence type="ECO:0000313" key="1">
    <source>
        <dbReference type="EMBL" id="QHU22498.1"/>
    </source>
</evidence>
<organism evidence="1">
    <name type="scientific">viral metagenome</name>
    <dbReference type="NCBI Taxonomy" id="1070528"/>
    <lineage>
        <taxon>unclassified sequences</taxon>
        <taxon>metagenomes</taxon>
        <taxon>organismal metagenomes</taxon>
    </lineage>
</organism>
<protein>
    <submittedName>
        <fullName evidence="1">Uncharacterized protein</fullName>
    </submittedName>
</protein>
<accession>A0A6C0L1V1</accession>
<reference evidence="1" key="1">
    <citation type="journal article" date="2020" name="Nature">
        <title>Giant virus diversity and host interactions through global metagenomics.</title>
        <authorList>
            <person name="Schulz F."/>
            <person name="Roux S."/>
            <person name="Paez-Espino D."/>
            <person name="Jungbluth S."/>
            <person name="Walsh D.A."/>
            <person name="Denef V.J."/>
            <person name="McMahon K.D."/>
            <person name="Konstantinidis K.T."/>
            <person name="Eloe-Fadrosh E.A."/>
            <person name="Kyrpides N.C."/>
            <person name="Woyke T."/>
        </authorList>
    </citation>
    <scope>NUCLEOTIDE SEQUENCE</scope>
    <source>
        <strain evidence="1">GVMAG-S-ERX555907-102</strain>
    </source>
</reference>
<proteinExistence type="predicted"/>
<dbReference type="EMBL" id="MN741008">
    <property type="protein sequence ID" value="QHU22498.1"/>
    <property type="molecule type" value="Genomic_DNA"/>
</dbReference>